<protein>
    <submittedName>
        <fullName evidence="1">Uncharacterized protein</fullName>
    </submittedName>
</protein>
<organism evidence="1">
    <name type="scientific">hydrothermal vent metagenome</name>
    <dbReference type="NCBI Taxonomy" id="652676"/>
    <lineage>
        <taxon>unclassified sequences</taxon>
        <taxon>metagenomes</taxon>
        <taxon>ecological metagenomes</taxon>
    </lineage>
</organism>
<dbReference type="AlphaFoldDB" id="A0A3B0TC84"/>
<name>A0A3B0TC84_9ZZZZ</name>
<sequence length="53" mass="6477">YPDIRLSDYYFVHNTALYGTLFSVYPKEQWSKQQYVVEKIKKSFQFMNPSDYL</sequence>
<proteinExistence type="predicted"/>
<reference evidence="1" key="1">
    <citation type="submission" date="2018-06" db="EMBL/GenBank/DDBJ databases">
        <authorList>
            <person name="Zhirakovskaya E."/>
        </authorList>
    </citation>
    <scope>NUCLEOTIDE SEQUENCE</scope>
</reference>
<evidence type="ECO:0000313" key="1">
    <source>
        <dbReference type="EMBL" id="VAW15658.1"/>
    </source>
</evidence>
<gene>
    <name evidence="1" type="ORF">MNBD_BACTEROID05-819</name>
</gene>
<accession>A0A3B0TC84</accession>
<feature type="non-terminal residue" evidence="1">
    <location>
        <position position="1"/>
    </location>
</feature>
<dbReference type="EMBL" id="UOEN01000280">
    <property type="protein sequence ID" value="VAW15658.1"/>
    <property type="molecule type" value="Genomic_DNA"/>
</dbReference>